<dbReference type="Proteomes" id="UP000811844">
    <property type="component" value="Unassembled WGS sequence"/>
</dbReference>
<dbReference type="SUPFAM" id="SSF55729">
    <property type="entry name" value="Acyl-CoA N-acyltransferases (Nat)"/>
    <property type="match status" value="1"/>
</dbReference>
<dbReference type="Gene3D" id="3.40.630.30">
    <property type="match status" value="1"/>
</dbReference>
<dbReference type="PANTHER" id="PTHR47017:SF1">
    <property type="entry name" value="ACYL-COA"/>
    <property type="match status" value="1"/>
</dbReference>
<organism evidence="1 2">
    <name type="scientific">Shewanella intestini</name>
    <dbReference type="NCBI Taxonomy" id="2017544"/>
    <lineage>
        <taxon>Bacteria</taxon>
        <taxon>Pseudomonadati</taxon>
        <taxon>Pseudomonadota</taxon>
        <taxon>Gammaproteobacteria</taxon>
        <taxon>Alteromonadales</taxon>
        <taxon>Shewanellaceae</taxon>
        <taxon>Shewanella</taxon>
    </lineage>
</organism>
<dbReference type="RefSeq" id="WP_153663127.1">
    <property type="nucleotide sequence ID" value="NZ_JAAIKR010000002.1"/>
</dbReference>
<accession>A0ABS5HZ78</accession>
<dbReference type="Pfam" id="PF04339">
    <property type="entry name" value="FemAB_like"/>
    <property type="match status" value="1"/>
</dbReference>
<name>A0ABS5HZ78_9GAMM</name>
<gene>
    <name evidence="1" type="ORF">G3R48_03435</name>
</gene>
<evidence type="ECO:0000313" key="1">
    <source>
        <dbReference type="EMBL" id="MBR9727047.1"/>
    </source>
</evidence>
<reference evidence="1 2" key="1">
    <citation type="submission" date="2020-02" db="EMBL/GenBank/DDBJ databases">
        <title>Shewanella WXL01 sp. nov., a marine bacterium isolated from green algae in Luhuitou Fringing Reef (Northern South China Sea).</title>
        <authorList>
            <person name="Wang X."/>
        </authorList>
    </citation>
    <scope>NUCLEOTIDE SEQUENCE [LARGE SCALE GENOMIC DNA]</scope>
    <source>
        <strain evidence="1 2">MCCC 1A01895</strain>
    </source>
</reference>
<proteinExistence type="predicted"/>
<dbReference type="InterPro" id="IPR007434">
    <property type="entry name" value="FemAB-like"/>
</dbReference>
<dbReference type="PANTHER" id="PTHR47017">
    <property type="entry name" value="ACYL-COA"/>
    <property type="match status" value="1"/>
</dbReference>
<dbReference type="InterPro" id="IPR016181">
    <property type="entry name" value="Acyl_CoA_acyltransferase"/>
</dbReference>
<keyword evidence="2" id="KW-1185">Reference proteome</keyword>
<protein>
    <submittedName>
        <fullName evidence="1">GNAT family N-acetyltransferase</fullName>
    </submittedName>
</protein>
<dbReference type="EMBL" id="JAAIKR010000002">
    <property type="protein sequence ID" value="MBR9727047.1"/>
    <property type="molecule type" value="Genomic_DNA"/>
</dbReference>
<sequence>MWLFNYFDKKHQWTGESDLHELNVEKNSLRIVHFETMTDINAAQWDGVFHNDNPFVSHAYLAALEQSAVVSVATGWQPYHIGVYFDEAGSVNEQDCVRSQPTISNVDVNLKQGSAEQGKQGCVKPKLIALMPLYIKTHSWGEYVFDWAWAEAYERNGLAYYPKLVTAIPFTPTVGPRVGHHASLSTASISTINQLIHEQIKQQCQTRFSSWHQLFLPQSQLLTTDKDIFCRIGTQFHWQNKGYQQFDDFLKLMTSRKRKEIKKARLKIHAQGLSFTFVHGQQMTSDLWQCFYACYQQTYLKRSGHNGYLNQTFFEMLGRSMGAKLRVLVVKDSSENVLAMALYFQSATHLYGRYWGALADIDGLHFEACYYQGIEYAIEHKLTVFDAGAQGEHKVPRGFEPVSTFSQHHVAHQGFCDAIKAYCNQEAQHMDIYQQQMQQQLPFKQNTSGKTA</sequence>
<evidence type="ECO:0000313" key="2">
    <source>
        <dbReference type="Proteomes" id="UP000811844"/>
    </source>
</evidence>
<comment type="caution">
    <text evidence="1">The sequence shown here is derived from an EMBL/GenBank/DDBJ whole genome shotgun (WGS) entry which is preliminary data.</text>
</comment>